<evidence type="ECO:0000313" key="2">
    <source>
        <dbReference type="EMBL" id="KAF2144562.1"/>
    </source>
</evidence>
<dbReference type="PANTHER" id="PTHR48079">
    <property type="entry name" value="PROTEIN YEEZ"/>
    <property type="match status" value="1"/>
</dbReference>
<evidence type="ECO:0000259" key="1">
    <source>
        <dbReference type="Pfam" id="PF01370"/>
    </source>
</evidence>
<dbReference type="InterPro" id="IPR036291">
    <property type="entry name" value="NAD(P)-bd_dom_sf"/>
</dbReference>
<dbReference type="RefSeq" id="XP_033400274.1">
    <property type="nucleotide sequence ID" value="XM_033544750.1"/>
</dbReference>
<accession>A0A6A6BKB9</accession>
<dbReference type="SUPFAM" id="SSF51735">
    <property type="entry name" value="NAD(P)-binding Rossmann-fold domains"/>
    <property type="match status" value="1"/>
</dbReference>
<dbReference type="EMBL" id="ML995479">
    <property type="protein sequence ID" value="KAF2144562.1"/>
    <property type="molecule type" value="Genomic_DNA"/>
</dbReference>
<dbReference type="PANTHER" id="PTHR48079:SF6">
    <property type="entry name" value="NAD(P)-BINDING DOMAIN-CONTAINING PROTEIN-RELATED"/>
    <property type="match status" value="1"/>
</dbReference>
<evidence type="ECO:0000313" key="3">
    <source>
        <dbReference type="Proteomes" id="UP000799438"/>
    </source>
</evidence>
<gene>
    <name evidence="2" type="ORF">K452DRAFT_325111</name>
</gene>
<dbReference type="GO" id="GO:0004029">
    <property type="term" value="F:aldehyde dehydrogenase (NAD+) activity"/>
    <property type="evidence" value="ECO:0007669"/>
    <property type="project" value="TreeGrafter"/>
</dbReference>
<dbReference type="Gene3D" id="3.40.50.720">
    <property type="entry name" value="NAD(P)-binding Rossmann-like Domain"/>
    <property type="match status" value="1"/>
</dbReference>
<organism evidence="2 3">
    <name type="scientific">Aplosporella prunicola CBS 121167</name>
    <dbReference type="NCBI Taxonomy" id="1176127"/>
    <lineage>
        <taxon>Eukaryota</taxon>
        <taxon>Fungi</taxon>
        <taxon>Dikarya</taxon>
        <taxon>Ascomycota</taxon>
        <taxon>Pezizomycotina</taxon>
        <taxon>Dothideomycetes</taxon>
        <taxon>Dothideomycetes incertae sedis</taxon>
        <taxon>Botryosphaeriales</taxon>
        <taxon>Aplosporellaceae</taxon>
        <taxon>Aplosporella</taxon>
    </lineage>
</organism>
<sequence>MTKIFALGVTGYIGGDALYAIAHAHPEYEWSCLVRNSDKGVLVAKDYPSVKLVYGDLDSHDLIAEEAAKADVVCNWANADHAGAANAIISGLSRRSTPSYYIHTSGAGILLINDIQISSYGHSSSKIYDDLDNVSEVTSLPDAAPHRSVDKVVLGAHTKSANILTAIVCPPCIYGFGRGPGNQRSIQVPELVRCTLQRKQGFTVLEGNTMWAEVHVRDLAQVYLRLVEESTQPNGGAATWGPTNGYYFAESGEFVWGDVSRAVVKEARRQGFEKLQKSVVGLDVTEARKMFKAGPELWGCNSRCRALRARKLLGWEPKMPKLMELIPQDVELEARRLSLVKTHAEVAAGEA</sequence>
<dbReference type="AlphaFoldDB" id="A0A6A6BKB9"/>
<keyword evidence="3" id="KW-1185">Reference proteome</keyword>
<dbReference type="Proteomes" id="UP000799438">
    <property type="component" value="Unassembled WGS sequence"/>
</dbReference>
<name>A0A6A6BKB9_9PEZI</name>
<dbReference type="GO" id="GO:0005737">
    <property type="term" value="C:cytoplasm"/>
    <property type="evidence" value="ECO:0007669"/>
    <property type="project" value="TreeGrafter"/>
</dbReference>
<protein>
    <recommendedName>
        <fullName evidence="1">NAD-dependent epimerase/dehydratase domain-containing protein</fullName>
    </recommendedName>
</protein>
<dbReference type="Pfam" id="PF01370">
    <property type="entry name" value="Epimerase"/>
    <property type="match status" value="1"/>
</dbReference>
<reference evidence="2" key="1">
    <citation type="journal article" date="2020" name="Stud. Mycol.">
        <title>101 Dothideomycetes genomes: a test case for predicting lifestyles and emergence of pathogens.</title>
        <authorList>
            <person name="Haridas S."/>
            <person name="Albert R."/>
            <person name="Binder M."/>
            <person name="Bloem J."/>
            <person name="Labutti K."/>
            <person name="Salamov A."/>
            <person name="Andreopoulos B."/>
            <person name="Baker S."/>
            <person name="Barry K."/>
            <person name="Bills G."/>
            <person name="Bluhm B."/>
            <person name="Cannon C."/>
            <person name="Castanera R."/>
            <person name="Culley D."/>
            <person name="Daum C."/>
            <person name="Ezra D."/>
            <person name="Gonzalez J."/>
            <person name="Henrissat B."/>
            <person name="Kuo A."/>
            <person name="Liang C."/>
            <person name="Lipzen A."/>
            <person name="Lutzoni F."/>
            <person name="Magnuson J."/>
            <person name="Mondo S."/>
            <person name="Nolan M."/>
            <person name="Ohm R."/>
            <person name="Pangilinan J."/>
            <person name="Park H.-J."/>
            <person name="Ramirez L."/>
            <person name="Alfaro M."/>
            <person name="Sun H."/>
            <person name="Tritt A."/>
            <person name="Yoshinaga Y."/>
            <person name="Zwiers L.-H."/>
            <person name="Turgeon B."/>
            <person name="Goodwin S."/>
            <person name="Spatafora J."/>
            <person name="Crous P."/>
            <person name="Grigoriev I."/>
        </authorList>
    </citation>
    <scope>NUCLEOTIDE SEQUENCE</scope>
    <source>
        <strain evidence="2">CBS 121167</strain>
    </source>
</reference>
<proteinExistence type="predicted"/>
<dbReference type="InterPro" id="IPR051783">
    <property type="entry name" value="NAD(P)-dependent_oxidoreduct"/>
</dbReference>
<dbReference type="InterPro" id="IPR001509">
    <property type="entry name" value="Epimerase_deHydtase"/>
</dbReference>
<dbReference type="OrthoDB" id="2130169at2759"/>
<feature type="domain" description="NAD-dependent epimerase/dehydratase" evidence="1">
    <location>
        <begin position="7"/>
        <end position="230"/>
    </location>
</feature>
<dbReference type="GeneID" id="54302246"/>